<reference evidence="1 2" key="2">
    <citation type="journal article" date="2017" name="Int. J. Syst. Evol. Microbiol.">
        <title>Gordonia phthalatica sp. nov., a di-n-butyl phthalate-degrading bacterium isolated from activated sludge.</title>
        <authorList>
            <person name="Jin D."/>
            <person name="Kong X."/>
            <person name="Jia M."/>
            <person name="Yu X."/>
            <person name="Wang X."/>
            <person name="Zhuang X."/>
            <person name="Deng Y."/>
            <person name="Bai Z."/>
        </authorList>
    </citation>
    <scope>NUCLEOTIDE SEQUENCE [LARGE SCALE GENOMIC DNA]</scope>
    <source>
        <strain evidence="1 2">QH-11</strain>
    </source>
</reference>
<evidence type="ECO:0000313" key="1">
    <source>
        <dbReference type="EMBL" id="ALG86957.1"/>
    </source>
</evidence>
<accession>A0A0N9NI90</accession>
<organism evidence="1 2">
    <name type="scientific">Gordonia phthalatica</name>
    <dbReference type="NCBI Taxonomy" id="1136941"/>
    <lineage>
        <taxon>Bacteria</taxon>
        <taxon>Bacillati</taxon>
        <taxon>Actinomycetota</taxon>
        <taxon>Actinomycetes</taxon>
        <taxon>Mycobacteriales</taxon>
        <taxon>Gordoniaceae</taxon>
        <taxon>Gordonia</taxon>
    </lineage>
</organism>
<dbReference type="EMBL" id="CP011853">
    <property type="protein sequence ID" value="ALG86957.1"/>
    <property type="molecule type" value="Genomic_DNA"/>
</dbReference>
<dbReference type="Proteomes" id="UP000063789">
    <property type="component" value="Chromosome"/>
</dbReference>
<evidence type="ECO:0000313" key="2">
    <source>
        <dbReference type="Proteomes" id="UP000063789"/>
    </source>
</evidence>
<dbReference type="PATRIC" id="fig|1136941.3.peg.3214"/>
<name>A0A0N9NI90_9ACTN</name>
<dbReference type="KEGG" id="goq:ACH46_15745"/>
<dbReference type="AlphaFoldDB" id="A0A0N9NI90"/>
<dbReference type="STRING" id="1136941.ACH46_15745"/>
<proteinExistence type="predicted"/>
<reference evidence="2" key="1">
    <citation type="submission" date="2015-06" db="EMBL/GenBank/DDBJ databases">
        <title>Complete genome sequence and metabolic analysis of phthalate degradation pathway in Gordonia sp. QH-11.</title>
        <authorList>
            <person name="Jin D."/>
            <person name="Kong X."/>
            <person name="Bai Z."/>
        </authorList>
    </citation>
    <scope>NUCLEOTIDE SEQUENCE [LARGE SCALE GENOMIC DNA]</scope>
    <source>
        <strain evidence="2">QH-11</strain>
    </source>
</reference>
<gene>
    <name evidence="1" type="ORF">ACH46_15745</name>
</gene>
<sequence length="100" mass="10945">MRNLSVHLADRADDAPWLTAVRVGSDSVTYGDLVDSLHGYRRVVDAEFMSVESAVTASVMHNMPGLAKMPPRDLARSMQEIVKWLGRDLPVAPAALRSVV</sequence>
<keyword evidence="2" id="KW-1185">Reference proteome</keyword>
<protein>
    <submittedName>
        <fullName evidence="1">Uncharacterized protein</fullName>
    </submittedName>
</protein>